<accession>A0A5B7H8Y1</accession>
<keyword evidence="2" id="KW-1185">Reference proteome</keyword>
<dbReference type="Proteomes" id="UP000324222">
    <property type="component" value="Unassembled WGS sequence"/>
</dbReference>
<reference evidence="1 2" key="1">
    <citation type="submission" date="2019-05" db="EMBL/GenBank/DDBJ databases">
        <title>Another draft genome of Portunus trituberculatus and its Hox gene families provides insights of decapod evolution.</title>
        <authorList>
            <person name="Jeong J.-H."/>
            <person name="Song I."/>
            <person name="Kim S."/>
            <person name="Choi T."/>
            <person name="Kim D."/>
            <person name="Ryu S."/>
            <person name="Kim W."/>
        </authorList>
    </citation>
    <scope>NUCLEOTIDE SEQUENCE [LARGE SCALE GENOMIC DNA]</scope>
    <source>
        <tissue evidence="1">Muscle</tissue>
    </source>
</reference>
<name>A0A5B7H8Y1_PORTR</name>
<organism evidence="1 2">
    <name type="scientific">Portunus trituberculatus</name>
    <name type="common">Swimming crab</name>
    <name type="synonym">Neptunus trituberculatus</name>
    <dbReference type="NCBI Taxonomy" id="210409"/>
    <lineage>
        <taxon>Eukaryota</taxon>
        <taxon>Metazoa</taxon>
        <taxon>Ecdysozoa</taxon>
        <taxon>Arthropoda</taxon>
        <taxon>Crustacea</taxon>
        <taxon>Multicrustacea</taxon>
        <taxon>Malacostraca</taxon>
        <taxon>Eumalacostraca</taxon>
        <taxon>Eucarida</taxon>
        <taxon>Decapoda</taxon>
        <taxon>Pleocyemata</taxon>
        <taxon>Brachyura</taxon>
        <taxon>Eubrachyura</taxon>
        <taxon>Portunoidea</taxon>
        <taxon>Portunidae</taxon>
        <taxon>Portuninae</taxon>
        <taxon>Portunus</taxon>
    </lineage>
</organism>
<dbReference type="EMBL" id="VSRR010026411">
    <property type="protein sequence ID" value="MPC67552.1"/>
    <property type="molecule type" value="Genomic_DNA"/>
</dbReference>
<dbReference type="AlphaFoldDB" id="A0A5B7H8Y1"/>
<comment type="caution">
    <text evidence="1">The sequence shown here is derived from an EMBL/GenBank/DDBJ whole genome shotgun (WGS) entry which is preliminary data.</text>
</comment>
<evidence type="ECO:0000313" key="1">
    <source>
        <dbReference type="EMBL" id="MPC67552.1"/>
    </source>
</evidence>
<gene>
    <name evidence="1" type="ORF">E2C01_061729</name>
</gene>
<sequence length="62" mass="7072">MNIVYERFSAPYITFSLPYITDLLCNAPPFAVNRQCDSEIWKSRNKTHCAGGKKTPPRGTEH</sequence>
<proteinExistence type="predicted"/>
<evidence type="ECO:0000313" key="2">
    <source>
        <dbReference type="Proteomes" id="UP000324222"/>
    </source>
</evidence>
<protein>
    <submittedName>
        <fullName evidence="1">Uncharacterized protein</fullName>
    </submittedName>
</protein>